<reference evidence="3" key="1">
    <citation type="journal article" date="2019" name="Int. J. Syst. Evol. Microbiol.">
        <title>The Global Catalogue of Microorganisms (GCM) 10K type strain sequencing project: providing services to taxonomists for standard genome sequencing and annotation.</title>
        <authorList>
            <consortium name="The Broad Institute Genomics Platform"/>
            <consortium name="The Broad Institute Genome Sequencing Center for Infectious Disease"/>
            <person name="Wu L."/>
            <person name="Ma J."/>
        </authorList>
    </citation>
    <scope>NUCLEOTIDE SEQUENCE [LARGE SCALE GENOMIC DNA]</scope>
    <source>
        <strain evidence="3">JCM 18053</strain>
    </source>
</reference>
<feature type="region of interest" description="Disordered" evidence="1">
    <location>
        <begin position="278"/>
        <end position="305"/>
    </location>
</feature>
<accession>A0ABP9NZA0</accession>
<evidence type="ECO:0000313" key="2">
    <source>
        <dbReference type="EMBL" id="GAA5137605.1"/>
    </source>
</evidence>
<dbReference type="Proteomes" id="UP001499852">
    <property type="component" value="Unassembled WGS sequence"/>
</dbReference>
<gene>
    <name evidence="2" type="ORF">GCM10023213_14640</name>
</gene>
<protein>
    <recommendedName>
        <fullName evidence="4">Tetratricopeptide repeat protein</fullName>
    </recommendedName>
</protein>
<evidence type="ECO:0008006" key="4">
    <source>
        <dbReference type="Google" id="ProtNLM"/>
    </source>
</evidence>
<sequence>MNFLFLYVSMFRHTFILLASALLCGAAFGQAIVLKDGTRIASNEFTMDGDKIVRTIKIGDKSATTVLPWQNIGYLDWPEPEELLEAKNLMAQAKSEEALALLKKSLDFFQKFEKVEGNWYQPVFFAYVETLSQAGKFEDTIKLIPLLKTLPLTPEQKMSLRIIQLDIDRQTSSEYTSILAEAESILSDTNDSGVGASIWMIIADIHAKKKEWEKALMAYLRIPVFYGTQMQRVPDAELKAGQMLAKMKRYEDAQALFTRISDSYKGSAIADTAAKEKAAINGMKNEPEEEAEQSPEGEKTDKAAQ</sequence>
<comment type="caution">
    <text evidence="2">The sequence shown here is derived from an EMBL/GenBank/DDBJ whole genome shotgun (WGS) entry which is preliminary data.</text>
</comment>
<proteinExistence type="predicted"/>
<keyword evidence="3" id="KW-1185">Reference proteome</keyword>
<dbReference type="SUPFAM" id="SSF48452">
    <property type="entry name" value="TPR-like"/>
    <property type="match status" value="1"/>
</dbReference>
<dbReference type="InterPro" id="IPR011990">
    <property type="entry name" value="TPR-like_helical_dom_sf"/>
</dbReference>
<evidence type="ECO:0000313" key="3">
    <source>
        <dbReference type="Proteomes" id="UP001499852"/>
    </source>
</evidence>
<organism evidence="2 3">
    <name type="scientific">Prosthecobacter algae</name>
    <dbReference type="NCBI Taxonomy" id="1144682"/>
    <lineage>
        <taxon>Bacteria</taxon>
        <taxon>Pseudomonadati</taxon>
        <taxon>Verrucomicrobiota</taxon>
        <taxon>Verrucomicrobiia</taxon>
        <taxon>Verrucomicrobiales</taxon>
        <taxon>Verrucomicrobiaceae</taxon>
        <taxon>Prosthecobacter</taxon>
    </lineage>
</organism>
<feature type="compositionally biased region" description="Basic and acidic residues" evidence="1">
    <location>
        <begin position="296"/>
        <end position="305"/>
    </location>
</feature>
<evidence type="ECO:0000256" key="1">
    <source>
        <dbReference type="SAM" id="MobiDB-lite"/>
    </source>
</evidence>
<dbReference type="EMBL" id="BAABIA010000003">
    <property type="protein sequence ID" value="GAA5137605.1"/>
    <property type="molecule type" value="Genomic_DNA"/>
</dbReference>
<name>A0ABP9NZA0_9BACT</name>
<dbReference type="Gene3D" id="1.25.40.10">
    <property type="entry name" value="Tetratricopeptide repeat domain"/>
    <property type="match status" value="1"/>
</dbReference>